<evidence type="ECO:0000313" key="3">
    <source>
        <dbReference type="Proteomes" id="UP001438707"/>
    </source>
</evidence>
<gene>
    <name evidence="2" type="ORF">WJX74_003463</name>
</gene>
<sequence length="221" mass="24450">MRQRPRETTQFPAWISESSTLQGAAGHDGDWASDLQQLQETGLNRLGAFIGLNTHDQMLAQNQAGPRPPIWPWPEPSAELHNTVPVKFASSQQIIAPAADTGAFHDTTVALQAFHGGHFKLAPPSHGTAQPPAGTICRTRSHLSCFCRRLSKQHLARPDSQQLARNLGLFGEQAGAERSLPRPQSSQAQPQNCKRRRVMPGQTDNHCWHADDFYHSRTRSC</sequence>
<dbReference type="EMBL" id="JALJOS010000038">
    <property type="protein sequence ID" value="KAK9821361.1"/>
    <property type="molecule type" value="Genomic_DNA"/>
</dbReference>
<organism evidence="2 3">
    <name type="scientific">Apatococcus lobatus</name>
    <dbReference type="NCBI Taxonomy" id="904363"/>
    <lineage>
        <taxon>Eukaryota</taxon>
        <taxon>Viridiplantae</taxon>
        <taxon>Chlorophyta</taxon>
        <taxon>core chlorophytes</taxon>
        <taxon>Trebouxiophyceae</taxon>
        <taxon>Chlorellales</taxon>
        <taxon>Chlorellaceae</taxon>
        <taxon>Apatococcus</taxon>
    </lineage>
</organism>
<dbReference type="AlphaFoldDB" id="A0AAW1QJT5"/>
<protein>
    <submittedName>
        <fullName evidence="2">Uncharacterized protein</fullName>
    </submittedName>
</protein>
<accession>A0AAW1QJT5</accession>
<evidence type="ECO:0000313" key="2">
    <source>
        <dbReference type="EMBL" id="KAK9821361.1"/>
    </source>
</evidence>
<proteinExistence type="predicted"/>
<feature type="compositionally biased region" description="Polar residues" evidence="1">
    <location>
        <begin position="182"/>
        <end position="192"/>
    </location>
</feature>
<reference evidence="2 3" key="1">
    <citation type="journal article" date="2024" name="Nat. Commun.">
        <title>Phylogenomics reveals the evolutionary origins of lichenization in chlorophyte algae.</title>
        <authorList>
            <person name="Puginier C."/>
            <person name="Libourel C."/>
            <person name="Otte J."/>
            <person name="Skaloud P."/>
            <person name="Haon M."/>
            <person name="Grisel S."/>
            <person name="Petersen M."/>
            <person name="Berrin J.G."/>
            <person name="Delaux P.M."/>
            <person name="Dal Grande F."/>
            <person name="Keller J."/>
        </authorList>
    </citation>
    <scope>NUCLEOTIDE SEQUENCE [LARGE SCALE GENOMIC DNA]</scope>
    <source>
        <strain evidence="2 3">SAG 2145</strain>
    </source>
</reference>
<dbReference type="Proteomes" id="UP001438707">
    <property type="component" value="Unassembled WGS sequence"/>
</dbReference>
<evidence type="ECO:0000256" key="1">
    <source>
        <dbReference type="SAM" id="MobiDB-lite"/>
    </source>
</evidence>
<name>A0AAW1QJT5_9CHLO</name>
<feature type="region of interest" description="Disordered" evidence="1">
    <location>
        <begin position="175"/>
        <end position="201"/>
    </location>
</feature>
<comment type="caution">
    <text evidence="2">The sequence shown here is derived from an EMBL/GenBank/DDBJ whole genome shotgun (WGS) entry which is preliminary data.</text>
</comment>
<keyword evidence="3" id="KW-1185">Reference proteome</keyword>